<proteinExistence type="inferred from homology"/>
<feature type="region of interest" description="Disordered" evidence="2">
    <location>
        <begin position="227"/>
        <end position="246"/>
    </location>
</feature>
<dbReference type="Pfam" id="PF00884">
    <property type="entry name" value="Sulfatase"/>
    <property type="match status" value="1"/>
</dbReference>
<evidence type="ECO:0000256" key="2">
    <source>
        <dbReference type="SAM" id="MobiDB-lite"/>
    </source>
</evidence>
<feature type="compositionally biased region" description="Acidic residues" evidence="2">
    <location>
        <begin position="227"/>
        <end position="236"/>
    </location>
</feature>
<name>A0ABR4IFW7_9EURO</name>
<dbReference type="Proteomes" id="UP001610335">
    <property type="component" value="Unassembled WGS sequence"/>
</dbReference>
<organism evidence="5 6">
    <name type="scientific">Aspergillus cavernicola</name>
    <dbReference type="NCBI Taxonomy" id="176166"/>
    <lineage>
        <taxon>Eukaryota</taxon>
        <taxon>Fungi</taxon>
        <taxon>Dikarya</taxon>
        <taxon>Ascomycota</taxon>
        <taxon>Pezizomycotina</taxon>
        <taxon>Eurotiomycetes</taxon>
        <taxon>Eurotiomycetidae</taxon>
        <taxon>Eurotiales</taxon>
        <taxon>Aspergillaceae</taxon>
        <taxon>Aspergillus</taxon>
        <taxon>Aspergillus subgen. Nidulantes</taxon>
    </lineage>
</organism>
<dbReference type="EMBL" id="JBFXLS010000029">
    <property type="protein sequence ID" value="KAL2826656.1"/>
    <property type="molecule type" value="Genomic_DNA"/>
</dbReference>
<dbReference type="PANTHER" id="PTHR42693">
    <property type="entry name" value="ARYLSULFATASE FAMILY MEMBER"/>
    <property type="match status" value="1"/>
</dbReference>
<dbReference type="InterPro" id="IPR017850">
    <property type="entry name" value="Alkaline_phosphatase_core_sf"/>
</dbReference>
<dbReference type="InterPro" id="IPR050738">
    <property type="entry name" value="Sulfatase"/>
</dbReference>
<feature type="transmembrane region" description="Helical" evidence="3">
    <location>
        <begin position="38"/>
        <end position="61"/>
    </location>
</feature>
<keyword evidence="6" id="KW-1185">Reference proteome</keyword>
<feature type="transmembrane region" description="Helical" evidence="3">
    <location>
        <begin position="67"/>
        <end position="88"/>
    </location>
</feature>
<comment type="caution">
    <text evidence="5">The sequence shown here is derived from an EMBL/GenBank/DDBJ whole genome shotgun (WGS) entry which is preliminary data.</text>
</comment>
<sequence>MRSVTKLKLSRNCTTLWSRVRSSPVAFFDVFWNWTRRFFFTLGFFALFAAKSLHLYAHLYSLPASKFFLWGVTFFTQDVALTLFIRVLTQKFPWRPLDAIAAVLVIPFSLIMSGMASANISFYFSTGAEINWRQAQSFQRDAAAIRTLLTGLTGFLIVEAILAVIAWFVAPFIHRVIGGILHVLAQPFKLFKPLYNRIEPKMQQIRLRNQALPDPELYEEIACDDYQDDKSDDEESGYLLNASQPPKPQTHISLLKRLVVWIPLCFLAVLRMSRPAYPSYIFLSGALPMTPFGGMHRQTLGEQAGNIPDYVWLEGQTSLAKPPAWDWMPKETLPGFEDWHGNRVHYTPSKDPLYLSNLQEPVLDSLQEALSSGDINIKHVILLKLESTREDVFPLRNGSFLWDKIVDSFNGKKMPESAVKSVANLTRTAEYLTGFDSGFDQYRDGDRKSYGGISARNGFTAGTYTIKSVAGTVCGITPLVADFNREYRNHIYQPCLPHVVNALSHQDDITNEEDYRTWPWKSVWMQSVTDSYDHQHNLTLKLGFQDIYSKERIEKPNAKHYPLTYDEVNYYGYPDTELREYLRDAIDDAETNHHRLFLSHLTGTTHHPWGMPNDKFEKIMGPSFKGKNGDLNRYLNTIGFGDRWLAQILEILEEKGVANETLFVIAGDHGLSLPNDGGITPYSNPHIGSFHVPIVLAHPQLPPVEVKDPVISLQILPTILDLLIESSSLGPNGTKAAKDIRGLYEGQSLIRPLYQEANGMEDWQFSVMNTGGSWLAVRSAAKPAWRIVIPLIDDVEWRFTDLEKDPQEKNPITSFGFYDLTSALWDRYGDEKHKRKYDHKQDDHDMDKRATRPFFAHYPPPPPPHHGRPPPPHGPPPGPGRPGHHHHPPPPPITISPGRPRPENRPWEPEVVRWARDAAHMTEWWIADNWRRYEYKE</sequence>
<feature type="compositionally biased region" description="Pro residues" evidence="2">
    <location>
        <begin position="858"/>
        <end position="880"/>
    </location>
</feature>
<protein>
    <submittedName>
        <fullName evidence="5">Alkaline-phosphatase-like protein</fullName>
    </submittedName>
</protein>
<dbReference type="InterPro" id="IPR000917">
    <property type="entry name" value="Sulfatase_N"/>
</dbReference>
<dbReference type="SUPFAM" id="SSF53649">
    <property type="entry name" value="Alkaline phosphatase-like"/>
    <property type="match status" value="1"/>
</dbReference>
<reference evidence="5 6" key="1">
    <citation type="submission" date="2024-07" db="EMBL/GenBank/DDBJ databases">
        <title>Section-level genome sequencing and comparative genomics of Aspergillus sections Usti and Cavernicolus.</title>
        <authorList>
            <consortium name="Lawrence Berkeley National Laboratory"/>
            <person name="Nybo J.L."/>
            <person name="Vesth T.C."/>
            <person name="Theobald S."/>
            <person name="Frisvad J.C."/>
            <person name="Larsen T.O."/>
            <person name="Kjaerboelling I."/>
            <person name="Rothschild-Mancinelli K."/>
            <person name="Lyhne E.K."/>
            <person name="Kogle M.E."/>
            <person name="Barry K."/>
            <person name="Clum A."/>
            <person name="Na H."/>
            <person name="Ledsgaard L."/>
            <person name="Lin J."/>
            <person name="Lipzen A."/>
            <person name="Kuo A."/>
            <person name="Riley R."/>
            <person name="Mondo S."/>
            <person name="LaButti K."/>
            <person name="Haridas S."/>
            <person name="Pangalinan J."/>
            <person name="Salamov A.A."/>
            <person name="Simmons B.A."/>
            <person name="Magnuson J.K."/>
            <person name="Chen J."/>
            <person name="Drula E."/>
            <person name="Henrissat B."/>
            <person name="Wiebenga A."/>
            <person name="Lubbers R.J."/>
            <person name="Gomes A.C."/>
            <person name="Makela M.R."/>
            <person name="Stajich J."/>
            <person name="Grigoriev I.V."/>
            <person name="Mortensen U.H."/>
            <person name="De vries R.P."/>
            <person name="Baker S.E."/>
            <person name="Andersen M.R."/>
        </authorList>
    </citation>
    <scope>NUCLEOTIDE SEQUENCE [LARGE SCALE GENOMIC DNA]</scope>
    <source>
        <strain evidence="5 6">CBS 600.67</strain>
    </source>
</reference>
<comment type="similarity">
    <text evidence="1">Belongs to the sulfatase family.</text>
</comment>
<feature type="transmembrane region" description="Helical" evidence="3">
    <location>
        <begin position="100"/>
        <end position="124"/>
    </location>
</feature>
<evidence type="ECO:0000256" key="3">
    <source>
        <dbReference type="SAM" id="Phobius"/>
    </source>
</evidence>
<feature type="region of interest" description="Disordered" evidence="2">
    <location>
        <begin position="852"/>
        <end position="906"/>
    </location>
</feature>
<feature type="transmembrane region" description="Helical" evidence="3">
    <location>
        <begin position="144"/>
        <end position="170"/>
    </location>
</feature>
<accession>A0ABR4IFW7</accession>
<dbReference type="Gene3D" id="3.40.720.10">
    <property type="entry name" value="Alkaline Phosphatase, subunit A"/>
    <property type="match status" value="1"/>
</dbReference>
<keyword evidence="3" id="KW-1133">Transmembrane helix</keyword>
<evidence type="ECO:0000256" key="1">
    <source>
        <dbReference type="ARBA" id="ARBA00008779"/>
    </source>
</evidence>
<evidence type="ECO:0000313" key="5">
    <source>
        <dbReference type="EMBL" id="KAL2826656.1"/>
    </source>
</evidence>
<keyword evidence="3" id="KW-0472">Membrane</keyword>
<keyword evidence="3" id="KW-0812">Transmembrane</keyword>
<gene>
    <name evidence="5" type="ORF">BDW59DRAFT_62845</name>
</gene>
<dbReference type="PANTHER" id="PTHR42693:SF32">
    <property type="entry name" value="SULFATASE DOMAIN PROTEIN (AFU_ORTHOLOGUE AFUA_2G17610)"/>
    <property type="match status" value="1"/>
</dbReference>
<feature type="domain" description="Sulfatase N-terminal" evidence="4">
    <location>
        <begin position="446"/>
        <end position="723"/>
    </location>
</feature>
<evidence type="ECO:0000313" key="6">
    <source>
        <dbReference type="Proteomes" id="UP001610335"/>
    </source>
</evidence>
<evidence type="ECO:0000259" key="4">
    <source>
        <dbReference type="Pfam" id="PF00884"/>
    </source>
</evidence>